<dbReference type="Pfam" id="PF12796">
    <property type="entry name" value="Ank_2"/>
    <property type="match status" value="1"/>
</dbReference>
<proteinExistence type="predicted"/>
<dbReference type="PRINTS" id="PR01415">
    <property type="entry name" value="ANKYRIN"/>
</dbReference>
<keyword evidence="2 3" id="KW-0040">ANK repeat</keyword>
<feature type="repeat" description="ANK" evidence="3">
    <location>
        <begin position="83"/>
        <end position="115"/>
    </location>
</feature>
<feature type="compositionally biased region" description="Polar residues" evidence="4">
    <location>
        <begin position="178"/>
        <end position="194"/>
    </location>
</feature>
<dbReference type="OMA" id="NEQFETC"/>
<dbReference type="OrthoDB" id="1711136at2759"/>
<evidence type="ECO:0000313" key="5">
    <source>
        <dbReference type="EMBL" id="CBJ26033.1"/>
    </source>
</evidence>
<feature type="compositionally biased region" description="Polar residues" evidence="4">
    <location>
        <begin position="267"/>
        <end position="283"/>
    </location>
</feature>
<dbReference type="SUPFAM" id="SSF48403">
    <property type="entry name" value="Ankyrin repeat"/>
    <property type="match status" value="1"/>
</dbReference>
<dbReference type="PANTHER" id="PTHR24171">
    <property type="entry name" value="ANKYRIN REPEAT DOMAIN-CONTAINING PROTEIN 39-RELATED"/>
    <property type="match status" value="1"/>
</dbReference>
<gene>
    <name evidence="5" type="ORF">Esi_0018_0117</name>
</gene>
<evidence type="ECO:0000256" key="3">
    <source>
        <dbReference type="PROSITE-ProRule" id="PRU00023"/>
    </source>
</evidence>
<feature type="compositionally biased region" description="Basic and acidic residues" evidence="4">
    <location>
        <begin position="249"/>
        <end position="262"/>
    </location>
</feature>
<feature type="repeat" description="ANK" evidence="3">
    <location>
        <begin position="50"/>
        <end position="82"/>
    </location>
</feature>
<organism evidence="5 6">
    <name type="scientific">Ectocarpus siliculosus</name>
    <name type="common">Brown alga</name>
    <name type="synonym">Conferva siliculosa</name>
    <dbReference type="NCBI Taxonomy" id="2880"/>
    <lineage>
        <taxon>Eukaryota</taxon>
        <taxon>Sar</taxon>
        <taxon>Stramenopiles</taxon>
        <taxon>Ochrophyta</taxon>
        <taxon>PX clade</taxon>
        <taxon>Phaeophyceae</taxon>
        <taxon>Ectocarpales</taxon>
        <taxon>Ectocarpaceae</taxon>
        <taxon>Ectocarpus</taxon>
    </lineage>
</organism>
<keyword evidence="1" id="KW-0677">Repeat</keyword>
<dbReference type="InterPro" id="IPR002110">
    <property type="entry name" value="Ankyrin_rpt"/>
</dbReference>
<dbReference type="SMART" id="SM00248">
    <property type="entry name" value="ANK"/>
    <property type="match status" value="3"/>
</dbReference>
<dbReference type="STRING" id="2880.D7FNM2"/>
<dbReference type="AlphaFoldDB" id="D7FNM2"/>
<sequence>MMLGNMSSSVLSQLDRLKESFLWAAAKGGRVEECESLLEMGTDINWVSPEGDTPLLAACRNGHLQTALCLLSHGASANQVDKDGRTALHVSCRYGKEAVAEALILRGADVSARDHGGATAFESQGPHVPDGMLQRLDTIAQRSGRRTHHHLGISTAAINTSTFTTSSGRSAQDGGGSMSSRRSNTVLDSDTLSARATGGGVPENNIGDGRSGWRWRSNTGRIEHHVPLTDDAHDGAAGVGPAAISTGDGGRDDAQREERGGVEGRTTFPSISRKAGSTSADSRPSSRVHSAGRAASSSGDGVRSSDDEHDEFTVFG</sequence>
<feature type="compositionally biased region" description="Low complexity" evidence="4">
    <location>
        <begin position="285"/>
        <end position="302"/>
    </location>
</feature>
<feature type="region of interest" description="Disordered" evidence="4">
    <location>
        <begin position="162"/>
        <end position="216"/>
    </location>
</feature>
<dbReference type="PROSITE" id="PS50297">
    <property type="entry name" value="ANK_REP_REGION"/>
    <property type="match status" value="2"/>
</dbReference>
<accession>D7FNM2</accession>
<dbReference type="eggNOG" id="KOG0508">
    <property type="taxonomic scope" value="Eukaryota"/>
</dbReference>
<dbReference type="Proteomes" id="UP000002630">
    <property type="component" value="Linkage Group LG02"/>
</dbReference>
<evidence type="ECO:0000256" key="4">
    <source>
        <dbReference type="SAM" id="MobiDB-lite"/>
    </source>
</evidence>
<keyword evidence="6" id="KW-1185">Reference proteome</keyword>
<evidence type="ECO:0000313" key="6">
    <source>
        <dbReference type="Proteomes" id="UP000002630"/>
    </source>
</evidence>
<feature type="region of interest" description="Disordered" evidence="4">
    <location>
        <begin position="228"/>
        <end position="316"/>
    </location>
</feature>
<dbReference type="EMBL" id="FN649727">
    <property type="protein sequence ID" value="CBJ26033.1"/>
    <property type="molecule type" value="Genomic_DNA"/>
</dbReference>
<reference evidence="5 6" key="1">
    <citation type="journal article" date="2010" name="Nature">
        <title>The Ectocarpus genome and the independent evolution of multicellularity in brown algae.</title>
        <authorList>
            <person name="Cock J.M."/>
            <person name="Sterck L."/>
            <person name="Rouze P."/>
            <person name="Scornet D."/>
            <person name="Allen A.E."/>
            <person name="Amoutzias G."/>
            <person name="Anthouard V."/>
            <person name="Artiguenave F."/>
            <person name="Aury J.M."/>
            <person name="Badger J.H."/>
            <person name="Beszteri B."/>
            <person name="Billiau K."/>
            <person name="Bonnet E."/>
            <person name="Bothwell J.H."/>
            <person name="Bowler C."/>
            <person name="Boyen C."/>
            <person name="Brownlee C."/>
            <person name="Carrano C.J."/>
            <person name="Charrier B."/>
            <person name="Cho G.Y."/>
            <person name="Coelho S.M."/>
            <person name="Collen J."/>
            <person name="Corre E."/>
            <person name="Da Silva C."/>
            <person name="Delage L."/>
            <person name="Delaroque N."/>
            <person name="Dittami S.M."/>
            <person name="Doulbeau S."/>
            <person name="Elias M."/>
            <person name="Farnham G."/>
            <person name="Gachon C.M."/>
            <person name="Gschloessl B."/>
            <person name="Heesch S."/>
            <person name="Jabbari K."/>
            <person name="Jubin C."/>
            <person name="Kawai H."/>
            <person name="Kimura K."/>
            <person name="Kloareg B."/>
            <person name="Kupper F.C."/>
            <person name="Lang D."/>
            <person name="Le Bail A."/>
            <person name="Leblanc C."/>
            <person name="Lerouge P."/>
            <person name="Lohr M."/>
            <person name="Lopez P.J."/>
            <person name="Martens C."/>
            <person name="Maumus F."/>
            <person name="Michel G."/>
            <person name="Miranda-Saavedra D."/>
            <person name="Morales J."/>
            <person name="Moreau H."/>
            <person name="Motomura T."/>
            <person name="Nagasato C."/>
            <person name="Napoli C.A."/>
            <person name="Nelson D.R."/>
            <person name="Nyvall-Collen P."/>
            <person name="Peters A.F."/>
            <person name="Pommier C."/>
            <person name="Potin P."/>
            <person name="Poulain J."/>
            <person name="Quesneville H."/>
            <person name="Read B."/>
            <person name="Rensing S.A."/>
            <person name="Ritter A."/>
            <person name="Rousvoal S."/>
            <person name="Samanta M."/>
            <person name="Samson G."/>
            <person name="Schroeder D.C."/>
            <person name="Segurens B."/>
            <person name="Strittmatter M."/>
            <person name="Tonon T."/>
            <person name="Tregear J.W."/>
            <person name="Valentin K."/>
            <person name="von Dassow P."/>
            <person name="Yamagishi T."/>
            <person name="Van de Peer Y."/>
            <person name="Wincker P."/>
        </authorList>
    </citation>
    <scope>NUCLEOTIDE SEQUENCE [LARGE SCALE GENOMIC DNA]</scope>
    <source>
        <strain evidence="6">Ec32 / CCAP1310/4</strain>
    </source>
</reference>
<name>D7FNM2_ECTSI</name>
<dbReference type="InterPro" id="IPR036770">
    <property type="entry name" value="Ankyrin_rpt-contain_sf"/>
</dbReference>
<dbReference type="Gene3D" id="1.25.40.20">
    <property type="entry name" value="Ankyrin repeat-containing domain"/>
    <property type="match status" value="1"/>
</dbReference>
<protein>
    <submittedName>
        <fullName evidence="5">Ankyrin repeat protein</fullName>
    </submittedName>
</protein>
<dbReference type="PROSITE" id="PS50088">
    <property type="entry name" value="ANK_REPEAT"/>
    <property type="match status" value="2"/>
</dbReference>
<evidence type="ECO:0000256" key="1">
    <source>
        <dbReference type="ARBA" id="ARBA00022737"/>
    </source>
</evidence>
<dbReference type="EMBL" id="FN648291">
    <property type="protein sequence ID" value="CBJ26033.1"/>
    <property type="molecule type" value="Genomic_DNA"/>
</dbReference>
<dbReference type="InParanoid" id="D7FNM2"/>
<evidence type="ECO:0000256" key="2">
    <source>
        <dbReference type="ARBA" id="ARBA00023043"/>
    </source>
</evidence>